<evidence type="ECO:0000313" key="1">
    <source>
        <dbReference type="EMBL" id="TQN50389.1"/>
    </source>
</evidence>
<accession>A0A543Q220</accession>
<protein>
    <submittedName>
        <fullName evidence="1">Uncharacterized protein</fullName>
    </submittedName>
</protein>
<comment type="caution">
    <text evidence="1">The sequence shown here is derived from an EMBL/GenBank/DDBJ whole genome shotgun (WGS) entry which is preliminary data.</text>
</comment>
<sequence>MSLFSASVVNTLTGVVAKKSAEVAAASGALLTSAGILIGAHGIDLWNSAHTVQSQATSARQSLFNTQSHLQDMEMRIKYLSKKMPAVCATSSIRAASAPVCTSSSHRAYSAITENLRALYLDLPQWAAQNGVTISNIMSNQGLMSGPSMRATPVPGYPGISQQVIKVSGTYATLSGLHHFVQAMPTGIELTGITIQKKHFTGEITVYGITA</sequence>
<reference evidence="1 2" key="1">
    <citation type="submission" date="2019-03" db="EMBL/GenBank/DDBJ databases">
        <title>New insights into Acidothiobacillus thiooxidans sulfur metabolism through coupled gene expression, solution geochemistry, microscopy and spectroscopy analyses.</title>
        <authorList>
            <person name="Camacho D."/>
            <person name="Frazao R."/>
            <person name="Fouillen A."/>
            <person name="Nanci A."/>
            <person name="Lang B.F."/>
            <person name="Apte S.C."/>
            <person name="Baron C."/>
            <person name="Warren L.A."/>
        </authorList>
    </citation>
    <scope>NUCLEOTIDE SEQUENCE [LARGE SCALE GENOMIC DNA]</scope>
    <source>
        <strain evidence="1 2">ATCC 19377</strain>
    </source>
</reference>
<dbReference type="EMBL" id="SZUV01000001">
    <property type="protein sequence ID" value="TQN50389.1"/>
    <property type="molecule type" value="Genomic_DNA"/>
</dbReference>
<proteinExistence type="predicted"/>
<name>A0A543Q220_ACITH</name>
<dbReference type="Proteomes" id="UP000315403">
    <property type="component" value="Unassembled WGS sequence"/>
</dbReference>
<evidence type="ECO:0000313" key="2">
    <source>
        <dbReference type="Proteomes" id="UP000315403"/>
    </source>
</evidence>
<dbReference type="AlphaFoldDB" id="A0A543Q220"/>
<gene>
    <name evidence="1" type="ORF">DLNHIDIE_00242</name>
</gene>
<dbReference type="RefSeq" id="WP_142086214.1">
    <property type="nucleotide sequence ID" value="NZ_SZUV01000001.1"/>
</dbReference>
<organism evidence="1 2">
    <name type="scientific">Acidithiobacillus thiooxidans ATCC 19377</name>
    <dbReference type="NCBI Taxonomy" id="637390"/>
    <lineage>
        <taxon>Bacteria</taxon>
        <taxon>Pseudomonadati</taxon>
        <taxon>Pseudomonadota</taxon>
        <taxon>Acidithiobacillia</taxon>
        <taxon>Acidithiobacillales</taxon>
        <taxon>Acidithiobacillaceae</taxon>
        <taxon>Acidithiobacillus</taxon>
    </lineage>
</organism>